<evidence type="ECO:0000313" key="11">
    <source>
        <dbReference type="Proteomes" id="UP000265964"/>
    </source>
</evidence>
<keyword evidence="5" id="KW-0479">Metal-binding</keyword>
<name>A0A3A1YC30_9GAMM</name>
<dbReference type="Proteomes" id="UP000265964">
    <property type="component" value="Unassembled WGS sequence"/>
</dbReference>
<dbReference type="InterPro" id="IPR032282">
    <property type="entry name" value="HAGH_C"/>
</dbReference>
<dbReference type="Pfam" id="PF00753">
    <property type="entry name" value="Lactamase_B"/>
    <property type="match status" value="1"/>
</dbReference>
<dbReference type="PANTHER" id="PTHR43705">
    <property type="entry name" value="HYDROXYACYLGLUTATHIONE HYDROLASE"/>
    <property type="match status" value="1"/>
</dbReference>
<dbReference type="Gene3D" id="3.60.15.10">
    <property type="entry name" value="Ribonuclease Z/Hydroxyacylglutathione hydrolase-like"/>
    <property type="match status" value="1"/>
</dbReference>
<comment type="pathway">
    <text evidence="2">Secondary metabolite metabolism; methylglyoxal degradation; (R)-lactate from methylglyoxal: step 2/2.</text>
</comment>
<dbReference type="GO" id="GO:0046872">
    <property type="term" value="F:metal ion binding"/>
    <property type="evidence" value="ECO:0007669"/>
    <property type="project" value="UniProtKB-KW"/>
</dbReference>
<dbReference type="EC" id="3.1.2.6" evidence="4"/>
<dbReference type="CDD" id="cd07723">
    <property type="entry name" value="hydroxyacylglutathione_hydrolase_MBL-fold"/>
    <property type="match status" value="1"/>
</dbReference>
<gene>
    <name evidence="10" type="ORF">CKF59_04835</name>
</gene>
<proteinExistence type="inferred from homology"/>
<feature type="domain" description="Metallo-beta-lactamase" evidence="9">
    <location>
        <begin position="12"/>
        <end position="175"/>
    </location>
</feature>
<protein>
    <recommendedName>
        <fullName evidence="4">hydroxyacylglutathione hydrolase</fullName>
        <ecNumber evidence="4">3.1.2.6</ecNumber>
    </recommendedName>
    <alternativeName>
        <fullName evidence="8">Glyoxalase II</fullName>
    </alternativeName>
</protein>
<dbReference type="InterPro" id="IPR036866">
    <property type="entry name" value="RibonucZ/Hydroxyglut_hydro"/>
</dbReference>
<keyword evidence="7" id="KW-0862">Zinc</keyword>
<dbReference type="InterPro" id="IPR035680">
    <property type="entry name" value="Clx_II_MBL"/>
</dbReference>
<evidence type="ECO:0000256" key="3">
    <source>
        <dbReference type="ARBA" id="ARBA00006759"/>
    </source>
</evidence>
<dbReference type="PANTHER" id="PTHR43705:SF1">
    <property type="entry name" value="HYDROXYACYLGLUTATHIONE HYDROLASE GLOB"/>
    <property type="match status" value="1"/>
</dbReference>
<dbReference type="InterPro" id="IPR001279">
    <property type="entry name" value="Metallo-B-lactamas"/>
</dbReference>
<dbReference type="Pfam" id="PF16123">
    <property type="entry name" value="HAGH_C"/>
    <property type="match status" value="1"/>
</dbReference>
<reference evidence="10 11" key="1">
    <citation type="submission" date="2017-08" db="EMBL/GenBank/DDBJ databases">
        <title>Reclassification of Bisgaard taxon 37 and 44.</title>
        <authorList>
            <person name="Christensen H."/>
        </authorList>
    </citation>
    <scope>NUCLEOTIDE SEQUENCE [LARGE SCALE GENOMIC DNA]</scope>
    <source>
        <strain evidence="10 11">EEAB3T1</strain>
    </source>
</reference>
<sequence length="245" mass="27757">MLHVDILSALSDNYIYVLRREDLAIVIDIGEFAPVQAYLEQHQLQKVAVLITHKHFDHVSGLEALLEAYPQTKVYTKQEIFASIPFQVPEAARCYVTPGQKFILGGLEFLALDTPGHTDQHLVFTTENLMFTGDLIFNLGCGRVMPDGDYLKLYNSLQLVKDFIGEQEFKLYPGHEYTLGNLAYALALAEQDSTLVPLKEQIIAHPQPPIKFSEQLAYNPFLRATDFPTFKQLRQGKDTFVVPKL</sequence>
<comment type="similarity">
    <text evidence="3">Belongs to the metallo-beta-lactamase superfamily. Glyoxalase II family.</text>
</comment>
<keyword evidence="6" id="KW-0378">Hydrolase</keyword>
<evidence type="ECO:0000256" key="7">
    <source>
        <dbReference type="ARBA" id="ARBA00022833"/>
    </source>
</evidence>
<evidence type="ECO:0000256" key="5">
    <source>
        <dbReference type="ARBA" id="ARBA00022723"/>
    </source>
</evidence>
<evidence type="ECO:0000256" key="2">
    <source>
        <dbReference type="ARBA" id="ARBA00004963"/>
    </source>
</evidence>
<dbReference type="EMBL" id="NRJF01000128">
    <property type="protein sequence ID" value="RIY34769.1"/>
    <property type="molecule type" value="Genomic_DNA"/>
</dbReference>
<dbReference type="SMART" id="SM00849">
    <property type="entry name" value="Lactamase_B"/>
    <property type="match status" value="1"/>
</dbReference>
<dbReference type="AlphaFoldDB" id="A0A3A1YC30"/>
<organism evidence="10 11">
    <name type="scientific">Psittacicella gerlachiana</name>
    <dbReference type="NCBI Taxonomy" id="2028574"/>
    <lineage>
        <taxon>Bacteria</taxon>
        <taxon>Pseudomonadati</taxon>
        <taxon>Pseudomonadota</taxon>
        <taxon>Gammaproteobacteria</taxon>
        <taxon>Pasteurellales</taxon>
        <taxon>Psittacicellaceae</taxon>
        <taxon>Psittacicella</taxon>
    </lineage>
</organism>
<keyword evidence="11" id="KW-1185">Reference proteome</keyword>
<evidence type="ECO:0000256" key="4">
    <source>
        <dbReference type="ARBA" id="ARBA00011917"/>
    </source>
</evidence>
<accession>A0A3A1YC30</accession>
<dbReference type="InterPro" id="IPR050110">
    <property type="entry name" value="Glyoxalase_II_hydrolase"/>
</dbReference>
<dbReference type="RefSeq" id="WP_119534841.1">
    <property type="nucleotide sequence ID" value="NZ_NRJF01000128.1"/>
</dbReference>
<comment type="cofactor">
    <cofactor evidence="1">
        <name>Zn(2+)</name>
        <dbReference type="ChEBI" id="CHEBI:29105"/>
    </cofactor>
</comment>
<dbReference type="SUPFAM" id="SSF56281">
    <property type="entry name" value="Metallo-hydrolase/oxidoreductase"/>
    <property type="match status" value="1"/>
</dbReference>
<evidence type="ECO:0000256" key="8">
    <source>
        <dbReference type="ARBA" id="ARBA00031044"/>
    </source>
</evidence>
<evidence type="ECO:0000259" key="9">
    <source>
        <dbReference type="SMART" id="SM00849"/>
    </source>
</evidence>
<evidence type="ECO:0000313" key="10">
    <source>
        <dbReference type="EMBL" id="RIY34769.1"/>
    </source>
</evidence>
<dbReference type="GO" id="GO:0004416">
    <property type="term" value="F:hydroxyacylglutathione hydrolase activity"/>
    <property type="evidence" value="ECO:0007669"/>
    <property type="project" value="UniProtKB-EC"/>
</dbReference>
<dbReference type="OrthoDB" id="9802248at2"/>
<evidence type="ECO:0000256" key="1">
    <source>
        <dbReference type="ARBA" id="ARBA00001947"/>
    </source>
</evidence>
<comment type="caution">
    <text evidence="10">The sequence shown here is derived from an EMBL/GenBank/DDBJ whole genome shotgun (WGS) entry which is preliminary data.</text>
</comment>
<evidence type="ECO:0000256" key="6">
    <source>
        <dbReference type="ARBA" id="ARBA00022801"/>
    </source>
</evidence>